<evidence type="ECO:0000256" key="4">
    <source>
        <dbReference type="ARBA" id="ARBA00022839"/>
    </source>
</evidence>
<evidence type="ECO:0000259" key="7">
    <source>
        <dbReference type="Pfam" id="PF02601"/>
    </source>
</evidence>
<evidence type="ECO:0000256" key="5">
    <source>
        <dbReference type="HAMAP-Rule" id="MF_00378"/>
    </source>
</evidence>
<evidence type="ECO:0000256" key="2">
    <source>
        <dbReference type="ARBA" id="ARBA00022722"/>
    </source>
</evidence>
<dbReference type="InterPro" id="IPR025824">
    <property type="entry name" value="OB-fold_nuc-bd_dom"/>
</dbReference>
<keyword evidence="3 5" id="KW-0378">Hydrolase</keyword>
<evidence type="ECO:0000313" key="9">
    <source>
        <dbReference type="EMBL" id="QRV01945.1"/>
    </source>
</evidence>
<dbReference type="PANTHER" id="PTHR30008">
    <property type="entry name" value="EXODEOXYRIBONUCLEASE 7 LARGE SUBUNIT"/>
    <property type="match status" value="1"/>
</dbReference>
<name>A0ABX7IGF9_9ACTO</name>
<dbReference type="NCBIfam" id="TIGR00237">
    <property type="entry name" value="xseA"/>
    <property type="match status" value="1"/>
</dbReference>
<evidence type="ECO:0000256" key="6">
    <source>
        <dbReference type="RuleBase" id="RU004355"/>
    </source>
</evidence>
<comment type="subcellular location">
    <subcellularLocation>
        <location evidence="5 6">Cytoplasm</location>
    </subcellularLocation>
</comment>
<dbReference type="EC" id="3.1.11.6" evidence="5"/>
<keyword evidence="2 5" id="KW-0540">Nuclease</keyword>
<reference evidence="9 10" key="1">
    <citation type="submission" date="2021-02" db="EMBL/GenBank/DDBJ databases">
        <title>Complete Genome Sequence of Arcanobacterium phocisimile strain DSM 26142T from a harbour seal.</title>
        <authorList>
            <person name="Borowiak M."/>
            <person name="Alssahen M."/>
            <person name="Malorny B."/>
            <person name="Laemmler C."/>
            <person name="Siebert U."/>
            <person name="Ploetz M."/>
            <person name="Abdulmawjood A."/>
        </authorList>
    </citation>
    <scope>NUCLEOTIDE SEQUENCE [LARGE SCALE GENOMIC DNA]</scope>
    <source>
        <strain evidence="9 10">DSM 26142</strain>
    </source>
</reference>
<dbReference type="EMBL" id="CP070228">
    <property type="protein sequence ID" value="QRV01945.1"/>
    <property type="molecule type" value="Genomic_DNA"/>
</dbReference>
<dbReference type="CDD" id="cd04489">
    <property type="entry name" value="ExoVII_LU_OBF"/>
    <property type="match status" value="1"/>
</dbReference>
<sequence>MSRTVTIPVDLPQVARETTPEHPWPLRLLNAKIAEYIAKMSRLWVEGEIITLTRRPGAKVQFFTLADLEDKASITCKIFTHALPEGIESGSRVIVCAKPDFWTGNGSLSLQVDEIRAVGLGDILARIEALKNKLAAEGLFSLKLKKPLPFLPRSIGLIVGRNTKALHDVQVNARARWASAQFAVREVVVQGPTAVQEMIPALTELDALPEVDVIVIARGGGSVEDLLPFSDERLIRAVAQTDTPVVSAIGHETDNPLLDLVADFRASTPTDAARSIVPDVSEEHAGVLDTLNRGRTAMNSLLERALTDIRTQRSRPVLAQPHTMFETRGLELTQLQQWLRNNFDRLLTHHTNSVESSLARLRALSPLSTLQRGYAVLRTETGVVTSVDNAEPGSTLIAQLHDGTITTTVMSAERNES</sequence>
<evidence type="ECO:0000256" key="1">
    <source>
        <dbReference type="ARBA" id="ARBA00022490"/>
    </source>
</evidence>
<dbReference type="InterPro" id="IPR020579">
    <property type="entry name" value="Exonuc_VII_lsu_C"/>
</dbReference>
<dbReference type="HAMAP" id="MF_00378">
    <property type="entry name" value="Exonuc_7_L"/>
    <property type="match status" value="1"/>
</dbReference>
<organism evidence="9 10">
    <name type="scientific">Arcanobacterium phocisimile</name>
    <dbReference type="NCBI Taxonomy" id="1302235"/>
    <lineage>
        <taxon>Bacteria</taxon>
        <taxon>Bacillati</taxon>
        <taxon>Actinomycetota</taxon>
        <taxon>Actinomycetes</taxon>
        <taxon>Actinomycetales</taxon>
        <taxon>Actinomycetaceae</taxon>
        <taxon>Arcanobacterium</taxon>
    </lineage>
</organism>
<comment type="subunit">
    <text evidence="5">Heterooligomer composed of large and small subunits.</text>
</comment>
<dbReference type="Pfam" id="PF02601">
    <property type="entry name" value="Exonuc_VII_L"/>
    <property type="match status" value="1"/>
</dbReference>
<dbReference type="Pfam" id="PF13742">
    <property type="entry name" value="tRNA_anti_2"/>
    <property type="match status" value="1"/>
</dbReference>
<keyword evidence="4 5" id="KW-0269">Exonuclease</keyword>
<evidence type="ECO:0000256" key="3">
    <source>
        <dbReference type="ARBA" id="ARBA00022801"/>
    </source>
</evidence>
<evidence type="ECO:0000313" key="10">
    <source>
        <dbReference type="Proteomes" id="UP000602653"/>
    </source>
</evidence>
<dbReference type="Proteomes" id="UP000602653">
    <property type="component" value="Chromosome"/>
</dbReference>
<keyword evidence="10" id="KW-1185">Reference proteome</keyword>
<comment type="catalytic activity">
    <reaction evidence="5 6">
        <text>Exonucleolytic cleavage in either 5'- to 3'- or 3'- to 5'-direction to yield nucleoside 5'-phosphates.</text>
        <dbReference type="EC" id="3.1.11.6"/>
    </reaction>
</comment>
<proteinExistence type="inferred from homology"/>
<gene>
    <name evidence="5" type="primary">xseA</name>
    <name evidence="9" type="ORF">JTE88_07665</name>
</gene>
<dbReference type="InterPro" id="IPR003753">
    <property type="entry name" value="Exonuc_VII_L"/>
</dbReference>
<feature type="domain" description="OB-fold nucleic acid binding" evidence="8">
    <location>
        <begin position="26"/>
        <end position="116"/>
    </location>
</feature>
<comment type="similarity">
    <text evidence="5 6">Belongs to the XseA family.</text>
</comment>
<accession>A0ABX7IGF9</accession>
<keyword evidence="1 5" id="KW-0963">Cytoplasm</keyword>
<dbReference type="RefSeq" id="WP_204424081.1">
    <property type="nucleotide sequence ID" value="NZ_CP070228.1"/>
</dbReference>
<protein>
    <recommendedName>
        <fullName evidence="5">Exodeoxyribonuclease 7 large subunit</fullName>
        <ecNumber evidence="5">3.1.11.6</ecNumber>
    </recommendedName>
    <alternativeName>
        <fullName evidence="5">Exodeoxyribonuclease VII large subunit</fullName>
        <shortName evidence="5">Exonuclease VII large subunit</shortName>
    </alternativeName>
</protein>
<comment type="function">
    <text evidence="5">Bidirectionally degrades single-stranded DNA into large acid-insoluble oligonucleotides, which are then degraded further into small acid-soluble oligonucleotides.</text>
</comment>
<feature type="domain" description="Exonuclease VII large subunit C-terminal" evidence="7">
    <location>
        <begin position="139"/>
        <end position="355"/>
    </location>
</feature>
<dbReference type="PANTHER" id="PTHR30008:SF0">
    <property type="entry name" value="EXODEOXYRIBONUCLEASE 7 LARGE SUBUNIT"/>
    <property type="match status" value="1"/>
</dbReference>
<evidence type="ECO:0000259" key="8">
    <source>
        <dbReference type="Pfam" id="PF13742"/>
    </source>
</evidence>